<keyword evidence="3" id="KW-0067">ATP-binding</keyword>
<feature type="compositionally biased region" description="Polar residues" evidence="6">
    <location>
        <begin position="1103"/>
        <end position="1127"/>
    </location>
</feature>
<keyword evidence="2" id="KW-0547">Nucleotide-binding</keyword>
<dbReference type="SMART" id="SM00297">
    <property type="entry name" value="BROMO"/>
    <property type="match status" value="1"/>
</dbReference>
<dbReference type="InterPro" id="IPR041569">
    <property type="entry name" value="AAA_lid_3"/>
</dbReference>
<dbReference type="Pfam" id="PF00439">
    <property type="entry name" value="Bromodomain"/>
    <property type="match status" value="1"/>
</dbReference>
<dbReference type="GO" id="GO:0006337">
    <property type="term" value="P:nucleosome disassembly"/>
    <property type="evidence" value="ECO:0000318"/>
    <property type="project" value="GO_Central"/>
</dbReference>
<feature type="compositionally biased region" description="Polar residues" evidence="6">
    <location>
        <begin position="9"/>
        <end position="32"/>
    </location>
</feature>
<dbReference type="SUPFAM" id="SSF52540">
    <property type="entry name" value="P-loop containing nucleoside triphosphate hydrolases"/>
    <property type="match status" value="2"/>
</dbReference>
<dbReference type="GO" id="GO:0005634">
    <property type="term" value="C:nucleus"/>
    <property type="evidence" value="ECO:0000318"/>
    <property type="project" value="GO_Central"/>
</dbReference>
<dbReference type="PANTHER" id="PTHR23069">
    <property type="entry name" value="AAA DOMAIN-CONTAINING"/>
    <property type="match status" value="1"/>
</dbReference>
<reference evidence="9" key="2">
    <citation type="submission" date="2025-08" db="UniProtKB">
        <authorList>
            <consortium name="RefSeq"/>
        </authorList>
    </citation>
    <scope>IDENTIFICATION</scope>
    <source>
        <tissue evidence="9">Leaf</tissue>
    </source>
</reference>
<feature type="region of interest" description="Disordered" evidence="6">
    <location>
        <begin position="1"/>
        <end position="39"/>
    </location>
</feature>
<gene>
    <name evidence="9" type="primary">LOC110789106</name>
</gene>
<dbReference type="Pfam" id="PF00004">
    <property type="entry name" value="AAA"/>
    <property type="match status" value="1"/>
</dbReference>
<dbReference type="Proteomes" id="UP000813463">
    <property type="component" value="Chromosome 3"/>
</dbReference>
<dbReference type="GO" id="GO:0045815">
    <property type="term" value="P:transcription initiation-coupled chromatin remodeling"/>
    <property type="evidence" value="ECO:0000318"/>
    <property type="project" value="GO_Central"/>
</dbReference>
<dbReference type="Gene3D" id="1.20.920.10">
    <property type="entry name" value="Bromodomain-like"/>
    <property type="match status" value="1"/>
</dbReference>
<dbReference type="PANTHER" id="PTHR23069:SF0">
    <property type="entry name" value="TAT-BINDING HOMOLOG 7"/>
    <property type="match status" value="1"/>
</dbReference>
<name>A0A9R0IJU4_SPIOL</name>
<dbReference type="InterPro" id="IPR036427">
    <property type="entry name" value="Bromodomain-like_sf"/>
</dbReference>
<proteinExistence type="inferred from homology"/>
<dbReference type="CDD" id="cd05528">
    <property type="entry name" value="Bromo_AAA"/>
    <property type="match status" value="1"/>
</dbReference>
<evidence type="ECO:0000256" key="4">
    <source>
        <dbReference type="ARBA" id="ARBA00023117"/>
    </source>
</evidence>
<dbReference type="GO" id="GO:0016887">
    <property type="term" value="F:ATP hydrolysis activity"/>
    <property type="evidence" value="ECO:0000318"/>
    <property type="project" value="GO_Central"/>
</dbReference>
<dbReference type="Pfam" id="PF17862">
    <property type="entry name" value="AAA_lid_3"/>
    <property type="match status" value="1"/>
</dbReference>
<dbReference type="GO" id="GO:0042393">
    <property type="term" value="F:histone binding"/>
    <property type="evidence" value="ECO:0000318"/>
    <property type="project" value="GO_Central"/>
</dbReference>
<dbReference type="PRINTS" id="PR00503">
    <property type="entry name" value="BROMODOMAIN"/>
</dbReference>
<feature type="compositionally biased region" description="Acidic residues" evidence="6">
    <location>
        <begin position="110"/>
        <end position="123"/>
    </location>
</feature>
<dbReference type="RefSeq" id="XP_021849454.2">
    <property type="nucleotide sequence ID" value="XM_021993762.2"/>
</dbReference>
<organism evidence="8 9">
    <name type="scientific">Spinacia oleracea</name>
    <name type="common">Spinach</name>
    <dbReference type="NCBI Taxonomy" id="3562"/>
    <lineage>
        <taxon>Eukaryota</taxon>
        <taxon>Viridiplantae</taxon>
        <taxon>Streptophyta</taxon>
        <taxon>Embryophyta</taxon>
        <taxon>Tracheophyta</taxon>
        <taxon>Spermatophyta</taxon>
        <taxon>Magnoliopsida</taxon>
        <taxon>eudicotyledons</taxon>
        <taxon>Gunneridae</taxon>
        <taxon>Pentapetalae</taxon>
        <taxon>Caryophyllales</taxon>
        <taxon>Chenopodiaceae</taxon>
        <taxon>Chenopodioideae</taxon>
        <taxon>Anserineae</taxon>
        <taxon>Spinacia</taxon>
    </lineage>
</organism>
<accession>A0A9R0IJU4</accession>
<dbReference type="SMART" id="SM00382">
    <property type="entry name" value="AAA"/>
    <property type="match status" value="1"/>
</dbReference>
<dbReference type="InterPro" id="IPR001487">
    <property type="entry name" value="Bromodomain"/>
</dbReference>
<feature type="compositionally biased region" description="Basic residues" evidence="6">
    <location>
        <begin position="127"/>
        <end position="137"/>
    </location>
</feature>
<feature type="region of interest" description="Disordered" evidence="6">
    <location>
        <begin position="1089"/>
        <end position="1128"/>
    </location>
</feature>
<dbReference type="GO" id="GO:0005524">
    <property type="term" value="F:ATP binding"/>
    <property type="evidence" value="ECO:0007669"/>
    <property type="project" value="UniProtKB-KW"/>
</dbReference>
<dbReference type="InterPro" id="IPR003960">
    <property type="entry name" value="ATPase_AAA_CS"/>
</dbReference>
<evidence type="ECO:0000259" key="7">
    <source>
        <dbReference type="PROSITE" id="PS50014"/>
    </source>
</evidence>
<evidence type="ECO:0000256" key="1">
    <source>
        <dbReference type="ARBA" id="ARBA00006914"/>
    </source>
</evidence>
<keyword evidence="8" id="KW-1185">Reference proteome</keyword>
<dbReference type="Gene3D" id="3.40.50.300">
    <property type="entry name" value="P-loop containing nucleotide triphosphate hydrolases"/>
    <property type="match status" value="2"/>
</dbReference>
<evidence type="ECO:0000256" key="5">
    <source>
        <dbReference type="PROSITE-ProRule" id="PRU00035"/>
    </source>
</evidence>
<dbReference type="InterPro" id="IPR027417">
    <property type="entry name" value="P-loop_NTPase"/>
</dbReference>
<dbReference type="AlphaFoldDB" id="A0A9R0IJU4"/>
<dbReference type="InterPro" id="IPR003959">
    <property type="entry name" value="ATPase_AAA_core"/>
</dbReference>
<keyword evidence="4 5" id="KW-0103">Bromodomain</keyword>
<protein>
    <submittedName>
        <fullName evidence="9">ATPase family AAA domain-containing protein At1g05910</fullName>
    </submittedName>
</protein>
<dbReference type="PROSITE" id="PS00674">
    <property type="entry name" value="AAA"/>
    <property type="match status" value="1"/>
</dbReference>
<dbReference type="InterPro" id="IPR045199">
    <property type="entry name" value="ATAD2-like"/>
</dbReference>
<dbReference type="PROSITE" id="PS50014">
    <property type="entry name" value="BROMODOMAIN_2"/>
    <property type="match status" value="1"/>
</dbReference>
<feature type="domain" description="Bromo" evidence="7">
    <location>
        <begin position="931"/>
        <end position="993"/>
    </location>
</feature>
<comment type="similarity">
    <text evidence="1">Belongs to the AAA ATPase family.</text>
</comment>
<evidence type="ECO:0000256" key="6">
    <source>
        <dbReference type="SAM" id="MobiDB-lite"/>
    </source>
</evidence>
<sequence>MHSKRSNNGDENGTIASISKNNNSNGLEVRTSSRVRRPTARGSSLFYTLTPSYKRKKKVKTRTAAAHIAKMLKPGGRRPIRNSAKSISNMDATNLRRSTRQRTSKNLGDDYTDSTGTDEDEDLMEPRKHRTRSRIHNRAVQDELSTPKRRKFTGSKSTPRREGLRPRNSRSNGRCISFDEEEGSSEEKDEQDGIENGNDGEDNDDEVEGDDEGEAEEGGEGEEEGEREEDGDDEEGEEEQDGRRRYDLRNRADVRRLSLEEGKRRPRSPRRVLHHGMGNKVNRVVGRGGTRVHKRHRFRIDDSDDSLLVDELDQGPAIPWARSGSRSGPPWLMGGLDMNGATAWGLNVAASGWGHQADSYTSLTSGVQTAGPSSKGGADIQPLQIDDSVSFDDIGGLSGYIDALKEMVFFPLLYPDFFASYSITPPRGVLLCGPPGTGKTLIARALASAASKAGQKVSFYMRKGADVLSKWVGEAERQLKLLFEEAQKNQPSIIFFDEIDGLAPVRSSKQEQIHNSIVSTLLALMDGLDSRGQVVLIGATNRIDAIDGALRRPGRFDREFNFPLPGCEARAEILDIHTRKWMHPPTRELRTELAASCVGYCGADLKALCTEAAIRAFREKYPQVYTSDDKFLIDVDSVRVEKYHFYDAMSTITPAAHRGSIVHSRPLSAVVAPCLQRHLQKAMAHISDIFPASSISSELTKQSMLSYGSAIPLVFRPRFLLCGNEGVGLDHLGPAMLHELEKFPVHSLGLPSLLSDPSAKTPEEALVHILSEARRTTPSILYLPHYDLWWDNAHDQLRAVLLTLLEELPSELPILLLGTTSDLPPDVDGRHRIFTERSIYKVNAPSNEDRTFFFDQLIEASLSVPSEATLRKLETSTSLEELPKAPKVDSGPKISELKAKVEAEQHALRRLRMCLRDVCNRILYDKRFSAFHYPVTDEDAPNYRSIIQNPMDIATLLQHVDSGRYIKSSAFLQDVELILSNAKAYNGDDYNGARIVSRAHELQDAVQGMLSQIDPALVAFCDKIAAQGGPNQMPDGFGGSALQQTPVVQTLSVTRASARLRHVQPEVNLDQSYEALKRPKKNVDTISIVADDEDKSRLPESLPSPSTTEEAQAKVTTNAGPESSTAHYSECEVPTELDKLRCEDDVIMEDRDAACQVEVIKQQFLKRTEGYGIPQLERLYTRIIKGVFETKTAAGSDNPKLKVIHFLSKYSQDETNF</sequence>
<feature type="compositionally biased region" description="Acidic residues" evidence="6">
    <location>
        <begin position="178"/>
        <end position="240"/>
    </location>
</feature>
<feature type="compositionally biased region" description="Polar residues" evidence="6">
    <location>
        <begin position="83"/>
        <end position="96"/>
    </location>
</feature>
<dbReference type="InterPro" id="IPR003593">
    <property type="entry name" value="AAA+_ATPase"/>
</dbReference>
<dbReference type="GO" id="GO:0006334">
    <property type="term" value="P:nucleosome assembly"/>
    <property type="evidence" value="ECO:0000318"/>
    <property type="project" value="GO_Central"/>
</dbReference>
<dbReference type="GO" id="GO:0003682">
    <property type="term" value="F:chromatin binding"/>
    <property type="evidence" value="ECO:0000318"/>
    <property type="project" value="GO_Central"/>
</dbReference>
<feature type="region of interest" description="Disordered" evidence="6">
    <location>
        <begin position="56"/>
        <end position="249"/>
    </location>
</feature>
<evidence type="ECO:0000313" key="8">
    <source>
        <dbReference type="Proteomes" id="UP000813463"/>
    </source>
</evidence>
<dbReference type="KEGG" id="soe:110789106"/>
<evidence type="ECO:0000256" key="3">
    <source>
        <dbReference type="ARBA" id="ARBA00022840"/>
    </source>
</evidence>
<evidence type="ECO:0000313" key="9">
    <source>
        <dbReference type="RefSeq" id="XP_021849454.2"/>
    </source>
</evidence>
<dbReference type="Gene3D" id="1.10.8.60">
    <property type="match status" value="1"/>
</dbReference>
<dbReference type="SUPFAM" id="SSF47370">
    <property type="entry name" value="Bromodomain"/>
    <property type="match status" value="1"/>
</dbReference>
<reference evidence="8" key="1">
    <citation type="journal article" date="2021" name="Nat. Commun.">
        <title>Genomic analyses provide insights into spinach domestication and the genetic basis of agronomic traits.</title>
        <authorList>
            <person name="Cai X."/>
            <person name="Sun X."/>
            <person name="Xu C."/>
            <person name="Sun H."/>
            <person name="Wang X."/>
            <person name="Ge C."/>
            <person name="Zhang Z."/>
            <person name="Wang Q."/>
            <person name="Fei Z."/>
            <person name="Jiao C."/>
            <person name="Wang Q."/>
        </authorList>
    </citation>
    <scope>NUCLEOTIDE SEQUENCE [LARGE SCALE GENOMIC DNA]</scope>
    <source>
        <strain evidence="8">cv. Varoflay</strain>
    </source>
</reference>
<dbReference type="GeneID" id="110789106"/>
<evidence type="ECO:0000256" key="2">
    <source>
        <dbReference type="ARBA" id="ARBA00022741"/>
    </source>
</evidence>